<evidence type="ECO:0000256" key="2">
    <source>
        <dbReference type="ARBA" id="ARBA00022741"/>
    </source>
</evidence>
<dbReference type="PIRSF" id="PIRSF001553">
    <property type="entry name" value="SucCS_alpha"/>
    <property type="match status" value="1"/>
</dbReference>
<dbReference type="GeneID" id="63766706"/>
<dbReference type="AlphaFoldDB" id="A0A1L9T5X1"/>
<keyword evidence="1" id="KW-0436">Ligase</keyword>
<dbReference type="Proteomes" id="UP000184356">
    <property type="component" value="Unassembled WGS sequence"/>
</dbReference>
<keyword evidence="6" id="KW-1185">Reference proteome</keyword>
<dbReference type="PRINTS" id="PR01798">
    <property type="entry name" value="SCOASYNTHASE"/>
</dbReference>
<evidence type="ECO:0000256" key="1">
    <source>
        <dbReference type="ARBA" id="ARBA00022598"/>
    </source>
</evidence>
<feature type="active site" description="Tele-phosphohistidine intermediate" evidence="3">
    <location>
        <position position="289"/>
    </location>
</feature>
<dbReference type="RefSeq" id="XP_040698655.1">
    <property type="nucleotide sequence ID" value="XM_040850633.1"/>
</dbReference>
<dbReference type="Pfam" id="PF00549">
    <property type="entry name" value="Ligase_CoA"/>
    <property type="match status" value="1"/>
</dbReference>
<dbReference type="OrthoDB" id="1664372at2759"/>
<evidence type="ECO:0000313" key="5">
    <source>
        <dbReference type="EMBL" id="OJJ54849.1"/>
    </source>
</evidence>
<dbReference type="GO" id="GO:0006099">
    <property type="term" value="P:tricarboxylic acid cycle"/>
    <property type="evidence" value="ECO:0007669"/>
    <property type="project" value="TreeGrafter"/>
</dbReference>
<dbReference type="Pfam" id="PF02629">
    <property type="entry name" value="CoA_binding"/>
    <property type="match status" value="1"/>
</dbReference>
<dbReference type="GO" id="GO:0004775">
    <property type="term" value="F:succinate-CoA ligase (ADP-forming) activity"/>
    <property type="evidence" value="ECO:0007669"/>
    <property type="project" value="TreeGrafter"/>
</dbReference>
<name>A0A1L9T5X1_9EURO</name>
<dbReference type="PANTHER" id="PTHR11117:SF6">
    <property type="entry name" value="SYNTHETASE SUBUNIT ALPHA, PUTATIVE (AFU_ORTHOLOGUE AFUA_1G10830)-RELATED"/>
    <property type="match status" value="1"/>
</dbReference>
<dbReference type="InterPro" id="IPR003781">
    <property type="entry name" value="CoA-bd"/>
</dbReference>
<dbReference type="STRING" id="1036612.A0A1L9T5X1"/>
<protein>
    <recommendedName>
        <fullName evidence="4">CoA-binding domain-containing protein</fullName>
    </recommendedName>
</protein>
<dbReference type="GO" id="GO:0000166">
    <property type="term" value="F:nucleotide binding"/>
    <property type="evidence" value="ECO:0007669"/>
    <property type="project" value="UniProtKB-KW"/>
</dbReference>
<sequence length="331" mass="34787">MRTRTLSGIPPNLSRAWRRTVSNTARSATRPTTLEHLCISEKTRVVYQGFTGTTATNNAKEAIAHGTRIVGGVSTNKGGTTHLGLPVFDNISQAAKQLKPDASLVYVPAVAAASAIEQAIEAEVPLIVSLAEHVPAHDMLRVHQMLRTQTASRLLGPNCPGIIAPSKCRIGIIPAAQCTPGRVGIVSRSGTMIYEAVGATGRVGLGQSLAIGLGGDMMPGTTMEEALQVLIEHDQTEAIILIGEIGGNSEFRTADAIREYYLDASTKTKKPIIAIISGRTAPEGRVMGHAGALLSPGEQGAMAKARALEDAGATVLPHLGMLDRVLQSTLR</sequence>
<evidence type="ECO:0000256" key="3">
    <source>
        <dbReference type="PIRSR" id="PIRSR001553-1"/>
    </source>
</evidence>
<dbReference type="InterPro" id="IPR005810">
    <property type="entry name" value="CoA_lig_alpha"/>
</dbReference>
<proteinExistence type="predicted"/>
<evidence type="ECO:0000259" key="4">
    <source>
        <dbReference type="SMART" id="SM00881"/>
    </source>
</evidence>
<dbReference type="InterPro" id="IPR036291">
    <property type="entry name" value="NAD(P)-bd_dom_sf"/>
</dbReference>
<evidence type="ECO:0000313" key="6">
    <source>
        <dbReference type="Proteomes" id="UP000184356"/>
    </source>
</evidence>
<dbReference type="GO" id="GO:0004776">
    <property type="term" value="F:succinate-CoA ligase (GDP-forming) activity"/>
    <property type="evidence" value="ECO:0007669"/>
    <property type="project" value="TreeGrafter"/>
</dbReference>
<dbReference type="GO" id="GO:0005739">
    <property type="term" value="C:mitochondrion"/>
    <property type="evidence" value="ECO:0007669"/>
    <property type="project" value="TreeGrafter"/>
</dbReference>
<accession>A0A1L9T5X1</accession>
<keyword evidence="2" id="KW-0547">Nucleotide-binding</keyword>
<dbReference type="SMART" id="SM00881">
    <property type="entry name" value="CoA_binding"/>
    <property type="match status" value="1"/>
</dbReference>
<dbReference type="InterPro" id="IPR016102">
    <property type="entry name" value="Succinyl-CoA_synth-like"/>
</dbReference>
<gene>
    <name evidence="5" type="ORF">ASPSYDRAFT_72153</name>
</gene>
<dbReference type="Gene3D" id="3.40.50.720">
    <property type="entry name" value="NAD(P)-binding Rossmann-like Domain"/>
    <property type="match status" value="1"/>
</dbReference>
<dbReference type="PANTHER" id="PTHR11117">
    <property type="entry name" value="SUCCINYL-COA LIGASE SUBUNIT ALPHA"/>
    <property type="match status" value="1"/>
</dbReference>
<dbReference type="SUPFAM" id="SSF51735">
    <property type="entry name" value="NAD(P)-binding Rossmann-fold domains"/>
    <property type="match status" value="1"/>
</dbReference>
<dbReference type="SUPFAM" id="SSF52210">
    <property type="entry name" value="Succinyl-CoA synthetase domains"/>
    <property type="match status" value="1"/>
</dbReference>
<dbReference type="EMBL" id="KV878594">
    <property type="protein sequence ID" value="OJJ54849.1"/>
    <property type="molecule type" value="Genomic_DNA"/>
</dbReference>
<feature type="domain" description="CoA-binding" evidence="4">
    <location>
        <begin position="39"/>
        <end position="134"/>
    </location>
</feature>
<reference evidence="6" key="1">
    <citation type="journal article" date="2017" name="Genome Biol.">
        <title>Comparative genomics reveals high biological diversity and specific adaptations in the industrially and medically important fungal genus Aspergillus.</title>
        <authorList>
            <person name="de Vries R.P."/>
            <person name="Riley R."/>
            <person name="Wiebenga A."/>
            <person name="Aguilar-Osorio G."/>
            <person name="Amillis S."/>
            <person name="Uchima C.A."/>
            <person name="Anderluh G."/>
            <person name="Asadollahi M."/>
            <person name="Askin M."/>
            <person name="Barry K."/>
            <person name="Battaglia E."/>
            <person name="Bayram O."/>
            <person name="Benocci T."/>
            <person name="Braus-Stromeyer S.A."/>
            <person name="Caldana C."/>
            <person name="Canovas D."/>
            <person name="Cerqueira G.C."/>
            <person name="Chen F."/>
            <person name="Chen W."/>
            <person name="Choi C."/>
            <person name="Clum A."/>
            <person name="Dos Santos R.A."/>
            <person name="Damasio A.R."/>
            <person name="Diallinas G."/>
            <person name="Emri T."/>
            <person name="Fekete E."/>
            <person name="Flipphi M."/>
            <person name="Freyberg S."/>
            <person name="Gallo A."/>
            <person name="Gournas C."/>
            <person name="Habgood R."/>
            <person name="Hainaut M."/>
            <person name="Harispe M.L."/>
            <person name="Henrissat B."/>
            <person name="Hilden K.S."/>
            <person name="Hope R."/>
            <person name="Hossain A."/>
            <person name="Karabika E."/>
            <person name="Karaffa L."/>
            <person name="Karanyi Z."/>
            <person name="Krasevec N."/>
            <person name="Kuo A."/>
            <person name="Kusch H."/>
            <person name="LaButti K."/>
            <person name="Lagendijk E.L."/>
            <person name="Lapidus A."/>
            <person name="Levasseur A."/>
            <person name="Lindquist E."/>
            <person name="Lipzen A."/>
            <person name="Logrieco A.F."/>
            <person name="MacCabe A."/>
            <person name="Maekelae M.R."/>
            <person name="Malavazi I."/>
            <person name="Melin P."/>
            <person name="Meyer V."/>
            <person name="Mielnichuk N."/>
            <person name="Miskei M."/>
            <person name="Molnar A.P."/>
            <person name="Mule G."/>
            <person name="Ngan C.Y."/>
            <person name="Orejas M."/>
            <person name="Orosz E."/>
            <person name="Ouedraogo J.P."/>
            <person name="Overkamp K.M."/>
            <person name="Park H.-S."/>
            <person name="Perrone G."/>
            <person name="Piumi F."/>
            <person name="Punt P.J."/>
            <person name="Ram A.F."/>
            <person name="Ramon A."/>
            <person name="Rauscher S."/>
            <person name="Record E."/>
            <person name="Riano-Pachon D.M."/>
            <person name="Robert V."/>
            <person name="Roehrig J."/>
            <person name="Ruller R."/>
            <person name="Salamov A."/>
            <person name="Salih N.S."/>
            <person name="Samson R.A."/>
            <person name="Sandor E."/>
            <person name="Sanguinetti M."/>
            <person name="Schuetze T."/>
            <person name="Sepcic K."/>
            <person name="Shelest E."/>
            <person name="Sherlock G."/>
            <person name="Sophianopoulou V."/>
            <person name="Squina F.M."/>
            <person name="Sun H."/>
            <person name="Susca A."/>
            <person name="Todd R.B."/>
            <person name="Tsang A."/>
            <person name="Unkles S.E."/>
            <person name="van de Wiele N."/>
            <person name="van Rossen-Uffink D."/>
            <person name="Oliveira J.V."/>
            <person name="Vesth T.C."/>
            <person name="Visser J."/>
            <person name="Yu J.-H."/>
            <person name="Zhou M."/>
            <person name="Andersen M.R."/>
            <person name="Archer D.B."/>
            <person name="Baker S.E."/>
            <person name="Benoit I."/>
            <person name="Brakhage A.A."/>
            <person name="Braus G.H."/>
            <person name="Fischer R."/>
            <person name="Frisvad J.C."/>
            <person name="Goldman G.H."/>
            <person name="Houbraken J."/>
            <person name="Oakley B."/>
            <person name="Pocsi I."/>
            <person name="Scazzocchio C."/>
            <person name="Seiboth B."/>
            <person name="vanKuyk P.A."/>
            <person name="Wortman J."/>
            <person name="Dyer P.S."/>
            <person name="Grigoriev I.V."/>
        </authorList>
    </citation>
    <scope>NUCLEOTIDE SEQUENCE [LARGE SCALE GENOMIC DNA]</scope>
    <source>
        <strain evidence="6">CBS 593.65</strain>
    </source>
</reference>
<dbReference type="Gene3D" id="3.40.50.261">
    <property type="entry name" value="Succinyl-CoA synthetase domains"/>
    <property type="match status" value="1"/>
</dbReference>
<organism evidence="5 6">
    <name type="scientific">Aspergillus sydowii CBS 593.65</name>
    <dbReference type="NCBI Taxonomy" id="1036612"/>
    <lineage>
        <taxon>Eukaryota</taxon>
        <taxon>Fungi</taxon>
        <taxon>Dikarya</taxon>
        <taxon>Ascomycota</taxon>
        <taxon>Pezizomycotina</taxon>
        <taxon>Eurotiomycetes</taxon>
        <taxon>Eurotiomycetidae</taxon>
        <taxon>Eurotiales</taxon>
        <taxon>Aspergillaceae</taxon>
        <taxon>Aspergillus</taxon>
        <taxon>Aspergillus subgen. Nidulantes</taxon>
    </lineage>
</organism>
<dbReference type="InterPro" id="IPR005811">
    <property type="entry name" value="SUCC_ACL_C"/>
</dbReference>
<dbReference type="VEuPathDB" id="FungiDB:ASPSYDRAFT_72153"/>
<dbReference type="GO" id="GO:0009361">
    <property type="term" value="C:succinate-CoA ligase complex (ADP-forming)"/>
    <property type="evidence" value="ECO:0007669"/>
    <property type="project" value="TreeGrafter"/>
</dbReference>